<dbReference type="InterPro" id="IPR036942">
    <property type="entry name" value="Beta-barrel_TonB_sf"/>
</dbReference>
<proteinExistence type="inferred from homology"/>
<dbReference type="PROSITE" id="PS52016">
    <property type="entry name" value="TONB_DEPENDENT_REC_3"/>
    <property type="match status" value="1"/>
</dbReference>
<evidence type="ECO:0000256" key="3">
    <source>
        <dbReference type="ARBA" id="ARBA00022452"/>
    </source>
</evidence>
<dbReference type="GO" id="GO:0015344">
    <property type="term" value="F:siderophore uptake transmembrane transporter activity"/>
    <property type="evidence" value="ECO:0007669"/>
    <property type="project" value="TreeGrafter"/>
</dbReference>
<accession>S0G4E3</accession>
<name>S0G4E3_9BACT</name>
<dbReference type="Proteomes" id="UP000014216">
    <property type="component" value="Unassembled WGS sequence"/>
</dbReference>
<protein>
    <submittedName>
        <fullName evidence="10">Vitamin B12 transporter BtuB</fullName>
    </submittedName>
</protein>
<dbReference type="AlphaFoldDB" id="S0G4E3"/>
<dbReference type="PANTHER" id="PTHR30069:SF29">
    <property type="entry name" value="HEMOGLOBIN AND HEMOGLOBIN-HAPTOGLOBIN-BINDING PROTEIN 1-RELATED"/>
    <property type="match status" value="1"/>
</dbReference>
<keyword evidence="5" id="KW-0732">Signal</keyword>
<evidence type="ECO:0000256" key="1">
    <source>
        <dbReference type="ARBA" id="ARBA00004571"/>
    </source>
</evidence>
<comment type="similarity">
    <text evidence="8">Belongs to the TonB-dependent receptor family.</text>
</comment>
<reference evidence="10 11" key="1">
    <citation type="journal article" date="2013" name="Genome Announc.">
        <title>Draft Genome Sequence of Desulfotignum phosphitoxidans DSM 13687 Strain FiPS-3.</title>
        <authorList>
            <person name="Poehlein A."/>
            <person name="Daniel R."/>
            <person name="Simeonova D.D."/>
        </authorList>
    </citation>
    <scope>NUCLEOTIDE SEQUENCE [LARGE SCALE GENOMIC DNA]</scope>
    <source>
        <strain evidence="10 11">DSM 13687</strain>
    </source>
</reference>
<evidence type="ECO:0000256" key="5">
    <source>
        <dbReference type="ARBA" id="ARBA00022729"/>
    </source>
</evidence>
<evidence type="ECO:0000256" key="2">
    <source>
        <dbReference type="ARBA" id="ARBA00022448"/>
    </source>
</evidence>
<dbReference type="Pfam" id="PF07715">
    <property type="entry name" value="Plug"/>
    <property type="match status" value="1"/>
</dbReference>
<evidence type="ECO:0000256" key="4">
    <source>
        <dbReference type="ARBA" id="ARBA00022692"/>
    </source>
</evidence>
<evidence type="ECO:0000313" key="10">
    <source>
        <dbReference type="EMBL" id="EMS80469.1"/>
    </source>
</evidence>
<evidence type="ECO:0000256" key="8">
    <source>
        <dbReference type="PROSITE-ProRule" id="PRU01360"/>
    </source>
</evidence>
<dbReference type="GO" id="GO:0044718">
    <property type="term" value="P:siderophore transmembrane transport"/>
    <property type="evidence" value="ECO:0007669"/>
    <property type="project" value="TreeGrafter"/>
</dbReference>
<keyword evidence="4 8" id="KW-0812">Transmembrane</keyword>
<keyword evidence="2 8" id="KW-0813">Transport</keyword>
<dbReference type="Gene3D" id="2.170.130.10">
    <property type="entry name" value="TonB-dependent receptor, plug domain"/>
    <property type="match status" value="1"/>
</dbReference>
<evidence type="ECO:0000256" key="7">
    <source>
        <dbReference type="ARBA" id="ARBA00023237"/>
    </source>
</evidence>
<keyword evidence="7 8" id="KW-0998">Cell outer membrane</keyword>
<organism evidence="10 11">
    <name type="scientific">Desulfotignum phosphitoxidans DSM 13687</name>
    <dbReference type="NCBI Taxonomy" id="1286635"/>
    <lineage>
        <taxon>Bacteria</taxon>
        <taxon>Pseudomonadati</taxon>
        <taxon>Thermodesulfobacteriota</taxon>
        <taxon>Desulfobacteria</taxon>
        <taxon>Desulfobacterales</taxon>
        <taxon>Desulfobacteraceae</taxon>
        <taxon>Desulfotignum</taxon>
    </lineage>
</organism>
<evidence type="ECO:0000256" key="6">
    <source>
        <dbReference type="ARBA" id="ARBA00023136"/>
    </source>
</evidence>
<keyword evidence="11" id="KW-1185">Reference proteome</keyword>
<dbReference type="InterPro" id="IPR039426">
    <property type="entry name" value="TonB-dep_rcpt-like"/>
</dbReference>
<dbReference type="InterPro" id="IPR037066">
    <property type="entry name" value="Plug_dom_sf"/>
</dbReference>
<dbReference type="SUPFAM" id="SSF56935">
    <property type="entry name" value="Porins"/>
    <property type="match status" value="1"/>
</dbReference>
<dbReference type="RefSeq" id="WP_006964729.1">
    <property type="nucleotide sequence ID" value="NZ_APJX01000002.1"/>
</dbReference>
<dbReference type="Gene3D" id="2.40.170.20">
    <property type="entry name" value="TonB-dependent receptor, beta-barrel domain"/>
    <property type="match status" value="1"/>
</dbReference>
<comment type="subcellular location">
    <subcellularLocation>
        <location evidence="1 8">Cell outer membrane</location>
        <topology evidence="1 8">Multi-pass membrane protein</topology>
    </subcellularLocation>
</comment>
<dbReference type="GO" id="GO:0009279">
    <property type="term" value="C:cell outer membrane"/>
    <property type="evidence" value="ECO:0007669"/>
    <property type="project" value="UniProtKB-SubCell"/>
</dbReference>
<comment type="caution">
    <text evidence="10">The sequence shown here is derived from an EMBL/GenBank/DDBJ whole genome shotgun (WGS) entry which is preliminary data.</text>
</comment>
<sequence>MGIVFRDIQVKAGRWMLPALLILFVIIPLSAPAPARGADTMLMFVGEDQEVLSIASRRTEAAWSAPAVADVVTKEEMDSKGAFTIADALEDTPGFYMNRTEKGSIPYLRGIENSALFLYDTVPMGSGIRKSGAMIDHQTSLAPVKRIEIVRGTGSVLWGPDAFAGVVNVVPMSGKDLDGVRTGLIFTAPDTPGEAFVNLGRDQGDWATFFSVSGRQGNDNDDAFNVIGFWNDGIIPESPDSRFGTGQIDDSRTINVYGSTTFQDWLTLSVRVNDARNAYTAFNWDHTLAWQERVDTLSTVVKLEAARRFTPDKGLRFTGYYAHTGLDQSIVDLTLDHSESALYGELIYDQALFHARGLLTVGTSFRQDEIDRVPVWESFFPDFFDERNRYVLPLMHTVDVKNNLGSVFAQYQHDFDRIEVWAGARYDDHSAYEDKVSASAGLAWDLGQFRFKTIYGTAYRTPFASQLRTGERDRLEEIRNLNARIAWENPDTRAAVTFFKNKINNHVTEDRYAGAGLSSPNSQTIDGVELALEHKLVDRLTLSGSLTLLDNTGPDETYFYLSHGFPEDVFLERAYAYDTGPDILGSVKGTWRITDSVTLVPELRYFSGSTLYYPKDDITRTCAGAWTADLNLMIRDRFPFDLSIHLNNLFDTDYSSPGLYSVIENQGFSGAVMLRMNW</sequence>
<dbReference type="PANTHER" id="PTHR30069">
    <property type="entry name" value="TONB-DEPENDENT OUTER MEMBRANE RECEPTOR"/>
    <property type="match status" value="1"/>
</dbReference>
<keyword evidence="6 8" id="KW-0472">Membrane</keyword>
<gene>
    <name evidence="10" type="primary">btuB</name>
    <name evidence="10" type="ORF">Dpo_2c01580</name>
</gene>
<feature type="domain" description="TonB-dependent receptor plug" evidence="9">
    <location>
        <begin position="64"/>
        <end position="166"/>
    </location>
</feature>
<keyword evidence="3 8" id="KW-1134">Transmembrane beta strand</keyword>
<dbReference type="EMBL" id="APJX01000002">
    <property type="protein sequence ID" value="EMS80469.1"/>
    <property type="molecule type" value="Genomic_DNA"/>
</dbReference>
<dbReference type="InterPro" id="IPR012910">
    <property type="entry name" value="Plug_dom"/>
</dbReference>
<evidence type="ECO:0000259" key="9">
    <source>
        <dbReference type="Pfam" id="PF07715"/>
    </source>
</evidence>
<evidence type="ECO:0000313" key="11">
    <source>
        <dbReference type="Proteomes" id="UP000014216"/>
    </source>
</evidence>